<name>B0X3S3_CULQU</name>
<evidence type="ECO:0000256" key="9">
    <source>
        <dbReference type="ARBA" id="ARBA00023242"/>
    </source>
</evidence>
<evidence type="ECO:0000256" key="3">
    <source>
        <dbReference type="ARBA" id="ARBA00022737"/>
    </source>
</evidence>
<keyword evidence="3" id="KW-0677">Repeat</keyword>
<evidence type="ECO:0000256" key="6">
    <source>
        <dbReference type="ARBA" id="ARBA00023015"/>
    </source>
</evidence>
<feature type="domain" description="C2H2-type" evidence="12">
    <location>
        <begin position="526"/>
        <end position="553"/>
    </location>
</feature>
<dbReference type="InterPro" id="IPR036236">
    <property type="entry name" value="Znf_C2H2_sf"/>
</dbReference>
<dbReference type="eggNOG" id="KOG1721">
    <property type="taxonomic scope" value="Eukaryota"/>
</dbReference>
<evidence type="ECO:0000256" key="4">
    <source>
        <dbReference type="ARBA" id="ARBA00022771"/>
    </source>
</evidence>
<dbReference type="InterPro" id="IPR012934">
    <property type="entry name" value="Znf_AD"/>
</dbReference>
<comment type="subcellular location">
    <subcellularLocation>
        <location evidence="1">Nucleus</location>
    </subcellularLocation>
</comment>
<dbReference type="Pfam" id="PF13912">
    <property type="entry name" value="zf-C2H2_6"/>
    <property type="match status" value="1"/>
</dbReference>
<feature type="domain" description="C2H2-type" evidence="12">
    <location>
        <begin position="638"/>
        <end position="665"/>
    </location>
</feature>
<dbReference type="HOGENOM" id="CLU_002678_56_0_1"/>
<dbReference type="PANTHER" id="PTHR16515">
    <property type="entry name" value="PR DOMAIN ZINC FINGER PROTEIN"/>
    <property type="match status" value="1"/>
</dbReference>
<evidence type="ECO:0000313" key="14">
    <source>
        <dbReference type="EnsemblMetazoa" id="CPIJ014216-PA"/>
    </source>
</evidence>
<dbReference type="GO" id="GO:0010468">
    <property type="term" value="P:regulation of gene expression"/>
    <property type="evidence" value="ECO:0007669"/>
    <property type="project" value="TreeGrafter"/>
</dbReference>
<evidence type="ECO:0000256" key="10">
    <source>
        <dbReference type="PROSITE-ProRule" id="PRU00042"/>
    </source>
</evidence>
<keyword evidence="7" id="KW-0238">DNA-binding</keyword>
<keyword evidence="8" id="KW-0804">Transcription</keyword>
<dbReference type="SMART" id="SM00868">
    <property type="entry name" value="zf-AD"/>
    <property type="match status" value="2"/>
</dbReference>
<feature type="region of interest" description="Disordered" evidence="11">
    <location>
        <begin position="373"/>
        <end position="394"/>
    </location>
</feature>
<dbReference type="EMBL" id="DS232322">
    <property type="protein sequence ID" value="EDS40000.1"/>
    <property type="molecule type" value="Genomic_DNA"/>
</dbReference>
<evidence type="ECO:0000256" key="8">
    <source>
        <dbReference type="ARBA" id="ARBA00023163"/>
    </source>
</evidence>
<dbReference type="SUPFAM" id="SSF57716">
    <property type="entry name" value="Glucocorticoid receptor-like (DNA-binding domain)"/>
    <property type="match status" value="1"/>
</dbReference>
<dbReference type="VEuPathDB" id="VectorBase:CPIJ014216"/>
<accession>B0X3S3</accession>
<reference evidence="13" key="1">
    <citation type="submission" date="2007-03" db="EMBL/GenBank/DDBJ databases">
        <title>Annotation of Culex pipiens quinquefasciatus.</title>
        <authorList>
            <consortium name="The Broad Institute Genome Sequencing Platform"/>
            <person name="Atkinson P.W."/>
            <person name="Hemingway J."/>
            <person name="Christensen B.M."/>
            <person name="Higgs S."/>
            <person name="Kodira C."/>
            <person name="Hannick L."/>
            <person name="Megy K."/>
            <person name="O'Leary S."/>
            <person name="Pearson M."/>
            <person name="Haas B.J."/>
            <person name="Mauceli E."/>
            <person name="Wortman J.R."/>
            <person name="Lee N.H."/>
            <person name="Guigo R."/>
            <person name="Stanke M."/>
            <person name="Alvarado L."/>
            <person name="Amedeo P."/>
            <person name="Antoine C.H."/>
            <person name="Arensburger P."/>
            <person name="Bidwell S.L."/>
            <person name="Crawford M."/>
            <person name="Camaro F."/>
            <person name="Devon K."/>
            <person name="Engels R."/>
            <person name="Hammond M."/>
            <person name="Howarth C."/>
            <person name="Koehrsen M."/>
            <person name="Lawson D."/>
            <person name="Montgomery P."/>
            <person name="Nene V."/>
            <person name="Nusbaum C."/>
            <person name="Puiu D."/>
            <person name="Romero-Severson J."/>
            <person name="Severson D.W."/>
            <person name="Shumway M."/>
            <person name="Sisk P."/>
            <person name="Stolte C."/>
            <person name="Zeng Q."/>
            <person name="Eisenstadt E."/>
            <person name="Fraser-Liggett C."/>
            <person name="Strausberg R."/>
            <person name="Galagan J."/>
            <person name="Birren B."/>
            <person name="Collins F.H."/>
        </authorList>
    </citation>
    <scope>NUCLEOTIDE SEQUENCE [LARGE SCALE GENOMIC DNA]</scope>
    <source>
        <strain evidence="13">JHB</strain>
    </source>
</reference>
<dbReference type="KEGG" id="cqu:CpipJ_CPIJ014216"/>
<keyword evidence="5" id="KW-0862">Zinc</keyword>
<dbReference type="PROSITE" id="PS50157">
    <property type="entry name" value="ZINC_FINGER_C2H2_2"/>
    <property type="match status" value="10"/>
</dbReference>
<dbReference type="InterPro" id="IPR050331">
    <property type="entry name" value="Zinc_finger"/>
</dbReference>
<dbReference type="VEuPathDB" id="VectorBase:CQUJHB005749"/>
<dbReference type="OMA" id="RHITMHT"/>
<feature type="domain" description="C2H2-type" evidence="12">
    <location>
        <begin position="610"/>
        <end position="637"/>
    </location>
</feature>
<gene>
    <name evidence="14" type="primary">6047214</name>
    <name evidence="13" type="ORF">CpipJ_CPIJ014216</name>
</gene>
<dbReference type="Proteomes" id="UP000002320">
    <property type="component" value="Unassembled WGS sequence"/>
</dbReference>
<evidence type="ECO:0000256" key="2">
    <source>
        <dbReference type="ARBA" id="ARBA00022723"/>
    </source>
</evidence>
<dbReference type="OrthoDB" id="8117402at2759"/>
<feature type="compositionally biased region" description="Acidic residues" evidence="11">
    <location>
        <begin position="263"/>
        <end position="274"/>
    </location>
</feature>
<dbReference type="FunFam" id="3.30.160.60:FF:001498">
    <property type="entry name" value="Zinc finger protein 404"/>
    <property type="match status" value="1"/>
</dbReference>
<feature type="domain" description="C2H2-type" evidence="12">
    <location>
        <begin position="356"/>
        <end position="383"/>
    </location>
</feature>
<feature type="domain" description="C2H2-type" evidence="12">
    <location>
        <begin position="498"/>
        <end position="525"/>
    </location>
</feature>
<keyword evidence="9" id="KW-0539">Nucleus</keyword>
<dbReference type="FunFam" id="3.30.160.60:FF:000065">
    <property type="entry name" value="B-cell CLL/lymphoma 6, member B"/>
    <property type="match status" value="1"/>
</dbReference>
<evidence type="ECO:0000256" key="7">
    <source>
        <dbReference type="ARBA" id="ARBA00023125"/>
    </source>
</evidence>
<feature type="domain" description="C2H2-type" evidence="12">
    <location>
        <begin position="292"/>
        <end position="320"/>
    </location>
</feature>
<reference evidence="14" key="2">
    <citation type="submission" date="2020-05" db="UniProtKB">
        <authorList>
            <consortium name="EnsemblMetazoa"/>
        </authorList>
    </citation>
    <scope>IDENTIFICATION</scope>
    <source>
        <strain evidence="14">JHB</strain>
    </source>
</reference>
<dbReference type="Pfam" id="PF13894">
    <property type="entry name" value="zf-C2H2_4"/>
    <property type="match status" value="1"/>
</dbReference>
<dbReference type="InterPro" id="IPR013087">
    <property type="entry name" value="Znf_C2H2_type"/>
</dbReference>
<evidence type="ECO:0000313" key="15">
    <source>
        <dbReference type="Proteomes" id="UP000002320"/>
    </source>
</evidence>
<keyword evidence="4 10" id="KW-0863">Zinc-finger</keyword>
<dbReference type="PANTHER" id="PTHR16515:SF49">
    <property type="entry name" value="GASTRULA ZINC FINGER PROTEIN XLCGF49.1-LIKE-RELATED"/>
    <property type="match status" value="1"/>
</dbReference>
<evidence type="ECO:0000259" key="12">
    <source>
        <dbReference type="PROSITE" id="PS50157"/>
    </source>
</evidence>
<evidence type="ECO:0000256" key="11">
    <source>
        <dbReference type="SAM" id="MobiDB-lite"/>
    </source>
</evidence>
<dbReference type="GO" id="GO:0008270">
    <property type="term" value="F:zinc ion binding"/>
    <property type="evidence" value="ECO:0007669"/>
    <property type="project" value="UniProtKB-KW"/>
</dbReference>
<dbReference type="GO" id="GO:0003677">
    <property type="term" value="F:DNA binding"/>
    <property type="evidence" value="ECO:0007669"/>
    <property type="project" value="UniProtKB-KW"/>
</dbReference>
<dbReference type="AlphaFoldDB" id="B0X3S3"/>
<dbReference type="Pfam" id="PF00096">
    <property type="entry name" value="zf-C2H2"/>
    <property type="match status" value="4"/>
</dbReference>
<keyword evidence="15" id="KW-1185">Reference proteome</keyword>
<sequence>MATSQVQQNVSPMCRVCMEIRMEMVPLFSKLEDAFIANIIQECTAIQRRYGLKRTGGFRTREERRGCCTGGCAVGVLATADSKLEDEVDVEDEDEDVEAGDKSGLERTSGRDGDNDGKSKPWKSSLSIVWFGDAILEDDGLPDNVCVDCVDELRGFIRFIEKARQSDRQLRKMFRAEVKLDDTYGDEAMLPFGEITVKIEEDEYEGYEGGIKEEQDAIDFEGAVNDFDDANDSDYVEESPERKVVTKLQISPIGRGRSRSLREEDDEESDNFEELDEMERKTFKVVEVGSQHVCCTCFRLFDNKEDLQEHGKTEHEASKRINHSKKHVCQYCCRRYASIISLKAHMKKTNEIQQVYDCLKCDARFIAGYRRRNHAHNHPGSKPTPAERSTQAVPEEPSVRICCAQSCNQEFDTMDKLMAHSATAHRANKIQSSLAQYENRPVECPICYKRFTDENNLQIHQKRVYMPKRHVCSICGLKFQTPQACDRHEREHRNEKSYKCEQCPKAYLSYDRLKAHIKRHSAKREFMCTICGQSYMQRHNLQAHMLMHEGKLPFECEICHKAFRVKAKMVYHMRVHSGEKPYPCRFCDMAFADSTNRQRHEMSHTGNKPYKCDFCDKSFITKRLKREHEGTHSGEKPYQCTVCFVSFKKSAALKAHLAQHIAEGAAGDGVVTLASV</sequence>
<feature type="domain" description="C2H2-type" evidence="12">
    <location>
        <begin position="470"/>
        <end position="497"/>
    </location>
</feature>
<proteinExistence type="predicted"/>
<dbReference type="Gene3D" id="3.30.160.60">
    <property type="entry name" value="Classic Zinc Finger"/>
    <property type="match status" value="8"/>
</dbReference>
<protein>
    <submittedName>
        <fullName evidence="13 14">Zinc finger protein</fullName>
    </submittedName>
</protein>
<dbReference type="SMART" id="SM00355">
    <property type="entry name" value="ZnF_C2H2"/>
    <property type="match status" value="12"/>
</dbReference>
<dbReference type="GO" id="GO:0005634">
    <property type="term" value="C:nucleus"/>
    <property type="evidence" value="ECO:0007669"/>
    <property type="project" value="UniProtKB-SubCell"/>
</dbReference>
<feature type="domain" description="C2H2-type" evidence="12">
    <location>
        <begin position="554"/>
        <end position="581"/>
    </location>
</feature>
<keyword evidence="6" id="KW-0805">Transcription regulation</keyword>
<feature type="region of interest" description="Disordered" evidence="11">
    <location>
        <begin position="85"/>
        <end position="121"/>
    </location>
</feature>
<feature type="region of interest" description="Disordered" evidence="11">
    <location>
        <begin position="255"/>
        <end position="274"/>
    </location>
</feature>
<organism>
    <name type="scientific">Culex quinquefasciatus</name>
    <name type="common">Southern house mosquito</name>
    <name type="synonym">Culex pungens</name>
    <dbReference type="NCBI Taxonomy" id="7176"/>
    <lineage>
        <taxon>Eukaryota</taxon>
        <taxon>Metazoa</taxon>
        <taxon>Ecdysozoa</taxon>
        <taxon>Arthropoda</taxon>
        <taxon>Hexapoda</taxon>
        <taxon>Insecta</taxon>
        <taxon>Pterygota</taxon>
        <taxon>Neoptera</taxon>
        <taxon>Endopterygota</taxon>
        <taxon>Diptera</taxon>
        <taxon>Nematocera</taxon>
        <taxon>Culicoidea</taxon>
        <taxon>Culicidae</taxon>
        <taxon>Culicinae</taxon>
        <taxon>Culicini</taxon>
        <taxon>Culex</taxon>
        <taxon>Culex</taxon>
    </lineage>
</organism>
<dbReference type="SUPFAM" id="SSF57667">
    <property type="entry name" value="beta-beta-alpha zinc fingers"/>
    <property type="match status" value="5"/>
</dbReference>
<feature type="domain" description="C2H2-type" evidence="12">
    <location>
        <begin position="582"/>
        <end position="609"/>
    </location>
</feature>
<dbReference type="InParanoid" id="B0X3S3"/>
<evidence type="ECO:0000256" key="5">
    <source>
        <dbReference type="ARBA" id="ARBA00022833"/>
    </source>
</evidence>
<feature type="compositionally biased region" description="Basic and acidic residues" evidence="11">
    <location>
        <begin position="99"/>
        <end position="119"/>
    </location>
</feature>
<dbReference type="PROSITE" id="PS00028">
    <property type="entry name" value="ZINC_FINGER_C2H2_1"/>
    <property type="match status" value="10"/>
</dbReference>
<evidence type="ECO:0000313" key="13">
    <source>
        <dbReference type="EMBL" id="EDS40000.1"/>
    </source>
</evidence>
<dbReference type="VEuPathDB" id="VectorBase:CQUJHB005035"/>
<dbReference type="FunFam" id="3.30.160.60:FF:000325">
    <property type="entry name" value="ZFP90 zinc finger protein"/>
    <property type="match status" value="1"/>
</dbReference>
<feature type="domain" description="C2H2-type" evidence="12">
    <location>
        <begin position="442"/>
        <end position="470"/>
    </location>
</feature>
<dbReference type="EnsemblMetazoa" id="CPIJ014216-RA">
    <property type="protein sequence ID" value="CPIJ014216-PA"/>
    <property type="gene ID" value="CPIJ014216"/>
</dbReference>
<keyword evidence="2" id="KW-0479">Metal-binding</keyword>
<feature type="compositionally biased region" description="Acidic residues" evidence="11">
    <location>
        <begin position="85"/>
        <end position="98"/>
    </location>
</feature>
<evidence type="ECO:0000256" key="1">
    <source>
        <dbReference type="ARBA" id="ARBA00004123"/>
    </source>
</evidence>